<dbReference type="SUPFAM" id="SSF46785">
    <property type="entry name" value="Winged helix' DNA-binding domain"/>
    <property type="match status" value="1"/>
</dbReference>
<dbReference type="PIRSF" id="PIRSF005485">
    <property type="entry name" value="HrcA"/>
    <property type="match status" value="1"/>
</dbReference>
<evidence type="ECO:0000313" key="7">
    <source>
        <dbReference type="EMBL" id="NHO53895.1"/>
    </source>
</evidence>
<dbReference type="Gene3D" id="1.10.10.10">
    <property type="entry name" value="Winged helix-like DNA-binding domain superfamily/Winged helix DNA-binding domain"/>
    <property type="match status" value="1"/>
</dbReference>
<name>A0A967B6X5_9PROT</name>
<dbReference type="InterPro" id="IPR023120">
    <property type="entry name" value="WHTH_transcript_rep_HrcA_IDD"/>
</dbReference>
<dbReference type="NCBIfam" id="TIGR00331">
    <property type="entry name" value="hrcA"/>
    <property type="match status" value="1"/>
</dbReference>
<dbReference type="InterPro" id="IPR021153">
    <property type="entry name" value="HrcA_C"/>
</dbReference>
<keyword evidence="2 5" id="KW-0805">Transcription regulation</keyword>
<dbReference type="Proteomes" id="UP000597459">
    <property type="component" value="Unassembled WGS sequence"/>
</dbReference>
<feature type="domain" description="Heat-inducible transcription repressor HrcA C-terminal" evidence="6">
    <location>
        <begin position="117"/>
        <end position="339"/>
    </location>
</feature>
<evidence type="ECO:0000256" key="5">
    <source>
        <dbReference type="HAMAP-Rule" id="MF_00081"/>
    </source>
</evidence>
<evidence type="ECO:0000256" key="4">
    <source>
        <dbReference type="ARBA" id="ARBA00023163"/>
    </source>
</evidence>
<evidence type="ECO:0000313" key="8">
    <source>
        <dbReference type="Proteomes" id="UP000597459"/>
    </source>
</evidence>
<dbReference type="InterPro" id="IPR002571">
    <property type="entry name" value="HrcA"/>
</dbReference>
<comment type="function">
    <text evidence="5">Negative regulator of class I heat shock genes (grpE-dnaK-dnaJ and groELS operons). Prevents heat-shock induction of these operons.</text>
</comment>
<keyword evidence="4 5" id="KW-0804">Transcription</keyword>
<dbReference type="EMBL" id="WOTH01000012">
    <property type="protein sequence ID" value="NHO53895.1"/>
    <property type="molecule type" value="Genomic_DNA"/>
</dbReference>
<dbReference type="Pfam" id="PF01628">
    <property type="entry name" value="HrcA"/>
    <property type="match status" value="1"/>
</dbReference>
<keyword evidence="3 5" id="KW-0346">Stress response</keyword>
<dbReference type="AlphaFoldDB" id="A0A967B6X5"/>
<evidence type="ECO:0000256" key="2">
    <source>
        <dbReference type="ARBA" id="ARBA00023015"/>
    </source>
</evidence>
<sequence length="354" mass="37883">MTGRTPDLSTLASGLNARSATILRELVEHYLETGDPVGSRTLADRLSLGLSTASIRNVMAALTEAGLLFSPHTSAGRLPTERGLRLFVDGLLQFGSLSEDERESIANSLETRGRSLEDTLTEASTMLSGLSHAASLVIAPKGEGTIRHIEFVPLGENRALVVLVGADGQVENRVIQTPPGMPPSALTEAANYLNARLSGRTLGELRSLVDEDMATDRTQLDQLTSEVVASGLATWSDEGRGGTLIIRGQGNLLTDITEIERLSTIQRLFERLERQDAMLRLLELAEASDGVRIFIGAESDLFGLSGMSMVVAPARNESNKIVGAIGVIGPTRINYGRIIPVIDYTAQIIGRILG</sequence>
<dbReference type="GO" id="GO:0003677">
    <property type="term" value="F:DNA binding"/>
    <property type="evidence" value="ECO:0007669"/>
    <property type="project" value="InterPro"/>
</dbReference>
<keyword evidence="1 5" id="KW-0678">Repressor</keyword>
<organism evidence="7 8">
    <name type="scientific">Acetobacter estunensis</name>
    <dbReference type="NCBI Taxonomy" id="104097"/>
    <lineage>
        <taxon>Bacteria</taxon>
        <taxon>Pseudomonadati</taxon>
        <taxon>Pseudomonadota</taxon>
        <taxon>Alphaproteobacteria</taxon>
        <taxon>Acetobacterales</taxon>
        <taxon>Acetobacteraceae</taxon>
        <taxon>Acetobacter</taxon>
    </lineage>
</organism>
<comment type="similarity">
    <text evidence="5">Belongs to the HrcA family.</text>
</comment>
<dbReference type="InterPro" id="IPR036388">
    <property type="entry name" value="WH-like_DNA-bd_sf"/>
</dbReference>
<reference evidence="7" key="1">
    <citation type="submission" date="2019-11" db="EMBL/GenBank/DDBJ databases">
        <title>Description of new Acetobacter species.</title>
        <authorList>
            <person name="Cleenwerck I."/>
            <person name="Sombolestani A.S."/>
        </authorList>
    </citation>
    <scope>NUCLEOTIDE SEQUENCE</scope>
    <source>
        <strain evidence="7">LMG 1626</strain>
    </source>
</reference>
<evidence type="ECO:0000256" key="3">
    <source>
        <dbReference type="ARBA" id="ARBA00023016"/>
    </source>
</evidence>
<accession>A0A967B6X5</accession>
<keyword evidence="8" id="KW-1185">Reference proteome</keyword>
<dbReference type="PANTHER" id="PTHR34824">
    <property type="entry name" value="HEAT-INDUCIBLE TRANSCRIPTION REPRESSOR HRCA"/>
    <property type="match status" value="1"/>
</dbReference>
<dbReference type="GO" id="GO:0045892">
    <property type="term" value="P:negative regulation of DNA-templated transcription"/>
    <property type="evidence" value="ECO:0007669"/>
    <property type="project" value="UniProtKB-UniRule"/>
</dbReference>
<proteinExistence type="inferred from homology"/>
<dbReference type="HAMAP" id="MF_00081">
    <property type="entry name" value="HrcA"/>
    <property type="match status" value="1"/>
</dbReference>
<dbReference type="PANTHER" id="PTHR34824:SF1">
    <property type="entry name" value="HEAT-INDUCIBLE TRANSCRIPTION REPRESSOR HRCA"/>
    <property type="match status" value="1"/>
</dbReference>
<comment type="caution">
    <text evidence="7">The sequence shown here is derived from an EMBL/GenBank/DDBJ whole genome shotgun (WGS) entry which is preliminary data.</text>
</comment>
<evidence type="ECO:0000256" key="1">
    <source>
        <dbReference type="ARBA" id="ARBA00022491"/>
    </source>
</evidence>
<dbReference type="InterPro" id="IPR036390">
    <property type="entry name" value="WH_DNA-bd_sf"/>
</dbReference>
<dbReference type="Gene3D" id="3.30.450.40">
    <property type="match status" value="1"/>
</dbReference>
<evidence type="ECO:0000259" key="6">
    <source>
        <dbReference type="Pfam" id="PF01628"/>
    </source>
</evidence>
<dbReference type="Gene3D" id="3.30.390.60">
    <property type="entry name" value="Heat-inducible transcription repressor hrca homolog, domain 3"/>
    <property type="match status" value="1"/>
</dbReference>
<protein>
    <recommendedName>
        <fullName evidence="5">Heat-inducible transcription repressor HrcA</fullName>
    </recommendedName>
</protein>
<dbReference type="SUPFAM" id="SSF55781">
    <property type="entry name" value="GAF domain-like"/>
    <property type="match status" value="1"/>
</dbReference>
<gene>
    <name evidence="5 7" type="primary">hrcA</name>
    <name evidence="7" type="ORF">GOB87_07970</name>
</gene>
<dbReference type="InterPro" id="IPR029016">
    <property type="entry name" value="GAF-like_dom_sf"/>
</dbReference>